<reference evidence="3" key="1">
    <citation type="submission" date="2023-07" db="EMBL/GenBank/DDBJ databases">
        <title>30 novel species of actinomycetes from the DSMZ collection.</title>
        <authorList>
            <person name="Nouioui I."/>
        </authorList>
    </citation>
    <scope>NUCLEOTIDE SEQUENCE [LARGE SCALE GENOMIC DNA]</scope>
    <source>
        <strain evidence="3">DSM 41982</strain>
    </source>
</reference>
<dbReference type="InterPro" id="IPR005031">
    <property type="entry name" value="COQ10_START"/>
</dbReference>
<dbReference type="Proteomes" id="UP001183607">
    <property type="component" value="Unassembled WGS sequence"/>
</dbReference>
<comment type="caution">
    <text evidence="2">The sequence shown here is derived from an EMBL/GenBank/DDBJ whole genome shotgun (WGS) entry which is preliminary data.</text>
</comment>
<dbReference type="AlphaFoldDB" id="A0ABD5E4C0"/>
<dbReference type="Gene3D" id="3.30.530.20">
    <property type="match status" value="1"/>
</dbReference>
<sequence length="166" mass="18670">MRPYHYRFRSRWLLPAEPRRVYAVLARPEEYPRWWPQVRTARAAPDGRSGSARIRSVLPYDLRVTIRELPGPSGAPGPDGVGVLRAAVDGDIRGELGWRLSPRGAGTLAEFEQRVEVVTPLLRLLSLPGRPLLRLNHRLMMRAGQRALRALLTRADEGPRGRGEAV</sequence>
<dbReference type="InterPro" id="IPR023393">
    <property type="entry name" value="START-like_dom_sf"/>
</dbReference>
<organism evidence="2 3">
    <name type="scientific">Streptomyces evansiae</name>
    <dbReference type="NCBI Taxonomy" id="3075535"/>
    <lineage>
        <taxon>Bacteria</taxon>
        <taxon>Bacillati</taxon>
        <taxon>Actinomycetota</taxon>
        <taxon>Actinomycetes</taxon>
        <taxon>Kitasatosporales</taxon>
        <taxon>Streptomycetaceae</taxon>
        <taxon>Streptomyces</taxon>
    </lineage>
</organism>
<accession>A0ABD5E4C0</accession>
<evidence type="ECO:0000313" key="2">
    <source>
        <dbReference type="EMBL" id="MDT0415657.1"/>
    </source>
</evidence>
<dbReference type="Pfam" id="PF03364">
    <property type="entry name" value="Polyketide_cyc"/>
    <property type="match status" value="1"/>
</dbReference>
<name>A0ABD5E4C0_9ACTN</name>
<dbReference type="SUPFAM" id="SSF55961">
    <property type="entry name" value="Bet v1-like"/>
    <property type="match status" value="1"/>
</dbReference>
<evidence type="ECO:0000313" key="3">
    <source>
        <dbReference type="Proteomes" id="UP001183607"/>
    </source>
</evidence>
<evidence type="ECO:0000259" key="1">
    <source>
        <dbReference type="Pfam" id="PF03364"/>
    </source>
</evidence>
<protein>
    <recommendedName>
        <fullName evidence="1">Coenzyme Q-binding protein COQ10 START domain-containing protein</fullName>
    </recommendedName>
</protein>
<dbReference type="EMBL" id="JAVRER010000010">
    <property type="protein sequence ID" value="MDT0415657.1"/>
    <property type="molecule type" value="Genomic_DNA"/>
</dbReference>
<gene>
    <name evidence="2" type="ORF">RM574_09165</name>
</gene>
<feature type="domain" description="Coenzyme Q-binding protein COQ10 START" evidence="1">
    <location>
        <begin position="14"/>
        <end position="126"/>
    </location>
</feature>
<proteinExistence type="predicted"/>
<dbReference type="RefSeq" id="WP_007829229.1">
    <property type="nucleotide sequence ID" value="NZ_JAVRER010000010.1"/>
</dbReference>